<dbReference type="PANTHER" id="PTHR30055">
    <property type="entry name" value="HTH-TYPE TRANSCRIPTIONAL REGULATOR RUTR"/>
    <property type="match status" value="1"/>
</dbReference>
<dbReference type="PROSITE" id="PS50977">
    <property type="entry name" value="HTH_TETR_2"/>
    <property type="match status" value="1"/>
</dbReference>
<dbReference type="GO" id="GO:0000976">
    <property type="term" value="F:transcription cis-regulatory region binding"/>
    <property type="evidence" value="ECO:0007669"/>
    <property type="project" value="TreeGrafter"/>
</dbReference>
<evidence type="ECO:0000256" key="3">
    <source>
        <dbReference type="ARBA" id="ARBA00023163"/>
    </source>
</evidence>
<dbReference type="Pfam" id="PF13305">
    <property type="entry name" value="TetR_C_33"/>
    <property type="match status" value="1"/>
</dbReference>
<evidence type="ECO:0000259" key="5">
    <source>
        <dbReference type="PROSITE" id="PS50977"/>
    </source>
</evidence>
<dbReference type="EMBL" id="FNKX01000001">
    <property type="protein sequence ID" value="SDQ55617.1"/>
    <property type="molecule type" value="Genomic_DNA"/>
</dbReference>
<dbReference type="SUPFAM" id="SSF46689">
    <property type="entry name" value="Homeodomain-like"/>
    <property type="match status" value="1"/>
</dbReference>
<evidence type="ECO:0000256" key="4">
    <source>
        <dbReference type="PROSITE-ProRule" id="PRU00335"/>
    </source>
</evidence>
<dbReference type="Proteomes" id="UP000199365">
    <property type="component" value="Unassembled WGS sequence"/>
</dbReference>
<dbReference type="AlphaFoldDB" id="A0A1H1BUJ2"/>
<name>A0A1H1BUJ2_9BURK</name>
<evidence type="ECO:0000313" key="6">
    <source>
        <dbReference type="EMBL" id="SDQ55617.1"/>
    </source>
</evidence>
<organism evidence="6 7">
    <name type="scientific">Paraburkholderia tuberum</name>
    <dbReference type="NCBI Taxonomy" id="157910"/>
    <lineage>
        <taxon>Bacteria</taxon>
        <taxon>Pseudomonadati</taxon>
        <taxon>Pseudomonadota</taxon>
        <taxon>Betaproteobacteria</taxon>
        <taxon>Burkholderiales</taxon>
        <taxon>Burkholderiaceae</taxon>
        <taxon>Paraburkholderia</taxon>
    </lineage>
</organism>
<dbReference type="RefSeq" id="WP_090801787.1">
    <property type="nucleotide sequence ID" value="NZ_FNKX01000001.1"/>
</dbReference>
<dbReference type="PANTHER" id="PTHR30055:SF234">
    <property type="entry name" value="HTH-TYPE TRANSCRIPTIONAL REGULATOR BETI"/>
    <property type="match status" value="1"/>
</dbReference>
<proteinExistence type="predicted"/>
<dbReference type="Gene3D" id="1.10.357.10">
    <property type="entry name" value="Tetracycline Repressor, domain 2"/>
    <property type="match status" value="1"/>
</dbReference>
<dbReference type="SUPFAM" id="SSF48498">
    <property type="entry name" value="Tetracyclin repressor-like, C-terminal domain"/>
    <property type="match status" value="1"/>
</dbReference>
<dbReference type="GO" id="GO:0003700">
    <property type="term" value="F:DNA-binding transcription factor activity"/>
    <property type="evidence" value="ECO:0007669"/>
    <property type="project" value="TreeGrafter"/>
</dbReference>
<evidence type="ECO:0000256" key="2">
    <source>
        <dbReference type="ARBA" id="ARBA00023125"/>
    </source>
</evidence>
<reference evidence="7" key="1">
    <citation type="submission" date="2016-10" db="EMBL/GenBank/DDBJ databases">
        <authorList>
            <person name="Varghese N."/>
            <person name="Submissions S."/>
        </authorList>
    </citation>
    <scope>NUCLEOTIDE SEQUENCE [LARGE SCALE GENOMIC DNA]</scope>
    <source>
        <strain evidence="7">DUS833</strain>
    </source>
</reference>
<feature type="domain" description="HTH tetR-type" evidence="5">
    <location>
        <begin position="11"/>
        <end position="71"/>
    </location>
</feature>
<dbReference type="InterPro" id="IPR001647">
    <property type="entry name" value="HTH_TetR"/>
</dbReference>
<dbReference type="InterPro" id="IPR009057">
    <property type="entry name" value="Homeodomain-like_sf"/>
</dbReference>
<dbReference type="InterPro" id="IPR025996">
    <property type="entry name" value="MT1864/Rv1816-like_C"/>
</dbReference>
<sequence length="217" mass="23988">MPKTLSADDIQQFREAMRRVAENAFATRGAQGVTMRELAKELGCSAMTPYRYFRDKEEILAMVRAAAFNRFAARLEAAARGIPANAPAIDHSAVGRAYVDFALDEPHAYRLMFDQTPQQRGAYPELAAASQRAWRLLEAHFERLVEAGILEGDPRLIGYAYWTSLHGFTMLALANQLPPSAAQQADSAGDGAPQPSREAVFAQLLRMLWRGALAPHK</sequence>
<evidence type="ECO:0000313" key="7">
    <source>
        <dbReference type="Proteomes" id="UP000199365"/>
    </source>
</evidence>
<keyword evidence="2 4" id="KW-0238">DNA-binding</keyword>
<keyword evidence="7" id="KW-1185">Reference proteome</keyword>
<dbReference type="InterPro" id="IPR050109">
    <property type="entry name" value="HTH-type_TetR-like_transc_reg"/>
</dbReference>
<gene>
    <name evidence="6" type="ORF">SAMN05445850_0982</name>
</gene>
<keyword evidence="3" id="KW-0804">Transcription</keyword>
<evidence type="ECO:0000256" key="1">
    <source>
        <dbReference type="ARBA" id="ARBA00023015"/>
    </source>
</evidence>
<feature type="DNA-binding region" description="H-T-H motif" evidence="4">
    <location>
        <begin position="34"/>
        <end position="53"/>
    </location>
</feature>
<protein>
    <submittedName>
        <fullName evidence="6">Transcriptional regulator, TetR family</fullName>
    </submittedName>
</protein>
<dbReference type="STRING" id="157910.SAMN05445850_0982"/>
<accession>A0A1H1BUJ2</accession>
<dbReference type="InterPro" id="IPR036271">
    <property type="entry name" value="Tet_transcr_reg_TetR-rel_C_sf"/>
</dbReference>
<keyword evidence="1" id="KW-0805">Transcription regulation</keyword>
<dbReference type="Pfam" id="PF00440">
    <property type="entry name" value="TetR_N"/>
    <property type="match status" value="1"/>
</dbReference>